<feature type="domain" description="Zinc finger DksA/TraR C4-type" evidence="5">
    <location>
        <begin position="78"/>
        <end position="108"/>
    </location>
</feature>
<dbReference type="InterPro" id="IPR000962">
    <property type="entry name" value="Znf_DskA_TraR"/>
</dbReference>
<feature type="zinc finger region" description="dksA C4-type" evidence="4">
    <location>
        <begin position="78"/>
        <end position="102"/>
    </location>
</feature>
<keyword evidence="2" id="KW-0863">Zinc-finger</keyword>
<dbReference type="GO" id="GO:0008270">
    <property type="term" value="F:zinc ion binding"/>
    <property type="evidence" value="ECO:0007669"/>
    <property type="project" value="UniProtKB-KW"/>
</dbReference>
<evidence type="ECO:0000259" key="5">
    <source>
        <dbReference type="Pfam" id="PF01258"/>
    </source>
</evidence>
<keyword evidence="1" id="KW-0479">Metal-binding</keyword>
<dbReference type="Pfam" id="PF01258">
    <property type="entry name" value="zf-dskA_traR"/>
    <property type="match status" value="1"/>
</dbReference>
<evidence type="ECO:0000256" key="2">
    <source>
        <dbReference type="ARBA" id="ARBA00022771"/>
    </source>
</evidence>
<accession>A0AA94HRK3</accession>
<gene>
    <name evidence="6" type="ORF">SAMN02910291_00804</name>
</gene>
<dbReference type="AlphaFoldDB" id="A0AA94HRK3"/>
<proteinExistence type="predicted"/>
<dbReference type="PROSITE" id="PS51128">
    <property type="entry name" value="ZF_DKSA_2"/>
    <property type="match status" value="1"/>
</dbReference>
<keyword evidence="3" id="KW-0862">Zinc</keyword>
<comment type="caution">
    <text evidence="6">The sequence shown here is derived from an EMBL/GenBank/DDBJ whole genome shotgun (WGS) entry which is preliminary data.</text>
</comment>
<dbReference type="RefSeq" id="WP_157735131.1">
    <property type="nucleotide sequence ID" value="NZ_FPIW01000009.1"/>
</dbReference>
<sequence length="130" mass="14667">MHDTTMLKRIQAELVDELRRMSLLRAGFQAQHFSDEADAASHMEAAHIACCRARRSVQRIHDLERLLHLLRHNGPRQCVDCGEDIPLKRLVAAPGTVRCFSCQQQEERAAAPLAATVQRGTCTESWSLFC</sequence>
<evidence type="ECO:0000256" key="1">
    <source>
        <dbReference type="ARBA" id="ARBA00022723"/>
    </source>
</evidence>
<name>A0AA94HRK3_DESDE</name>
<dbReference type="Gene3D" id="1.20.120.910">
    <property type="entry name" value="DksA, coiled-coil domain"/>
    <property type="match status" value="1"/>
</dbReference>
<dbReference type="EMBL" id="FPIW01000009">
    <property type="protein sequence ID" value="SFW31849.1"/>
    <property type="molecule type" value="Genomic_DNA"/>
</dbReference>
<evidence type="ECO:0000256" key="3">
    <source>
        <dbReference type="ARBA" id="ARBA00022833"/>
    </source>
</evidence>
<evidence type="ECO:0000313" key="6">
    <source>
        <dbReference type="EMBL" id="SFW31849.1"/>
    </source>
</evidence>
<dbReference type="SUPFAM" id="SSF57716">
    <property type="entry name" value="Glucocorticoid receptor-like (DNA-binding domain)"/>
    <property type="match status" value="1"/>
</dbReference>
<organism evidence="6 7">
    <name type="scientific">Desulfovibrio desulfuricans</name>
    <dbReference type="NCBI Taxonomy" id="876"/>
    <lineage>
        <taxon>Bacteria</taxon>
        <taxon>Pseudomonadati</taxon>
        <taxon>Thermodesulfobacteriota</taxon>
        <taxon>Desulfovibrionia</taxon>
        <taxon>Desulfovibrionales</taxon>
        <taxon>Desulfovibrionaceae</taxon>
        <taxon>Desulfovibrio</taxon>
    </lineage>
</organism>
<evidence type="ECO:0000256" key="4">
    <source>
        <dbReference type="PROSITE-ProRule" id="PRU00510"/>
    </source>
</evidence>
<dbReference type="Proteomes" id="UP000182680">
    <property type="component" value="Unassembled WGS sequence"/>
</dbReference>
<reference evidence="7" key="1">
    <citation type="submission" date="2016-11" db="EMBL/GenBank/DDBJ databases">
        <authorList>
            <person name="Jaros S."/>
            <person name="Januszkiewicz K."/>
            <person name="Wedrychowicz H."/>
        </authorList>
    </citation>
    <scope>NUCLEOTIDE SEQUENCE [LARGE SCALE GENOMIC DNA]</scope>
    <source>
        <strain evidence="7">DSM 7057</strain>
    </source>
</reference>
<protein>
    <submittedName>
        <fullName evidence="6">Transcriptional regulator, TraR/DksA family</fullName>
    </submittedName>
</protein>
<evidence type="ECO:0000313" key="7">
    <source>
        <dbReference type="Proteomes" id="UP000182680"/>
    </source>
</evidence>